<dbReference type="AlphaFoldDB" id="A0A078A3D3"/>
<dbReference type="InParanoid" id="A0A078A3D3"/>
<name>A0A078A3D3_STYLE</name>
<dbReference type="EMBL" id="CCKQ01005540">
    <property type="protein sequence ID" value="CDW76788.1"/>
    <property type="molecule type" value="Genomic_DNA"/>
</dbReference>
<proteinExistence type="predicted"/>
<reference evidence="1 2" key="1">
    <citation type="submission" date="2014-06" db="EMBL/GenBank/DDBJ databases">
        <authorList>
            <person name="Swart Estienne"/>
        </authorList>
    </citation>
    <scope>NUCLEOTIDE SEQUENCE [LARGE SCALE GENOMIC DNA]</scope>
    <source>
        <strain evidence="1 2">130c</strain>
    </source>
</reference>
<organism evidence="1 2">
    <name type="scientific">Stylonychia lemnae</name>
    <name type="common">Ciliate</name>
    <dbReference type="NCBI Taxonomy" id="5949"/>
    <lineage>
        <taxon>Eukaryota</taxon>
        <taxon>Sar</taxon>
        <taxon>Alveolata</taxon>
        <taxon>Ciliophora</taxon>
        <taxon>Intramacronucleata</taxon>
        <taxon>Spirotrichea</taxon>
        <taxon>Stichotrichia</taxon>
        <taxon>Sporadotrichida</taxon>
        <taxon>Oxytrichidae</taxon>
        <taxon>Stylonychinae</taxon>
        <taxon>Stylonychia</taxon>
    </lineage>
</organism>
<evidence type="ECO:0000313" key="2">
    <source>
        <dbReference type="Proteomes" id="UP000039865"/>
    </source>
</evidence>
<protein>
    <submittedName>
        <fullName evidence="1">Uncharacterized protein</fullName>
    </submittedName>
</protein>
<evidence type="ECO:0000313" key="1">
    <source>
        <dbReference type="EMBL" id="CDW76788.1"/>
    </source>
</evidence>
<gene>
    <name evidence="1" type="primary">Contig9703.g10381</name>
    <name evidence="1" type="ORF">STYLEM_5751</name>
</gene>
<keyword evidence="2" id="KW-1185">Reference proteome</keyword>
<dbReference type="Proteomes" id="UP000039865">
    <property type="component" value="Unassembled WGS sequence"/>
</dbReference>
<accession>A0A078A3D3</accession>
<dbReference type="OMA" id="DERDQCI"/>
<sequence length="183" mass="20686">MESTPTKKFTVDEGGNKRQEISVDDIKQALNDINQWFKYNASSYYTTQLEDNKGNQEPEVDSIMKKHGADGCSALKALLLRFRGGFQLLDTYKTLTLDDINGEVLSYNLQSQRLFPIAKDIDGQLLCVRVESGNDNLLVYNPEGNSVEEDLKKPLGQYIEEQRDGLLSKKLLYEDELGIVSVQ</sequence>